<keyword evidence="5" id="KW-1185">Reference proteome</keyword>
<evidence type="ECO:0000259" key="3">
    <source>
        <dbReference type="PROSITE" id="PS51677"/>
    </source>
</evidence>
<comment type="caution">
    <text evidence="4">The sequence shown here is derived from an EMBL/GenBank/DDBJ whole genome shotgun (WGS) entry which is preliminary data.</text>
</comment>
<dbReference type="InterPro" id="IPR002509">
    <property type="entry name" value="NODB_dom"/>
</dbReference>
<dbReference type="PROSITE" id="PS51677">
    <property type="entry name" value="NODB"/>
    <property type="match status" value="1"/>
</dbReference>
<dbReference type="Proteomes" id="UP000468388">
    <property type="component" value="Unassembled WGS sequence"/>
</dbReference>
<dbReference type="SUPFAM" id="SSF88713">
    <property type="entry name" value="Glycoside hydrolase/deacetylase"/>
    <property type="match status" value="1"/>
</dbReference>
<evidence type="ECO:0000256" key="1">
    <source>
        <dbReference type="ARBA" id="ARBA00004613"/>
    </source>
</evidence>
<dbReference type="Pfam" id="PF01522">
    <property type="entry name" value="Polysacc_deac_1"/>
    <property type="match status" value="1"/>
</dbReference>
<dbReference type="EMBL" id="WRXO01000006">
    <property type="protein sequence ID" value="MVT43012.1"/>
    <property type="molecule type" value="Genomic_DNA"/>
</dbReference>
<dbReference type="AlphaFoldDB" id="A0A6N8JFV0"/>
<dbReference type="RefSeq" id="WP_157301622.1">
    <property type="nucleotide sequence ID" value="NZ_BAAAZB010000004.1"/>
</dbReference>
<evidence type="ECO:0000313" key="5">
    <source>
        <dbReference type="Proteomes" id="UP000468388"/>
    </source>
</evidence>
<feature type="domain" description="NodB homology" evidence="3">
    <location>
        <begin position="79"/>
        <end position="239"/>
    </location>
</feature>
<sequence length="239" mass="27160">MFTYKILSLVMCLLFQRPQVPVLCYHNMHASGGHPDNVLYISPAQFSNQMQWLNKNGYHSITPDELYAYLHNGATLPAKAVMISFDDTHEEHYTVAAPILKRYGFRGVFFIMTVSIGKPHYMTAAQIKSLSDSGHIIACHTWDHPNLSKVSTYDTQKQLVHPKQLLEKITGKTVSYLGYPFGGWNEQVVKDVKAAGFKAAFQLDRHSFSDDPLYSIRRIMISGSWSGEQLEEKMKTAFH</sequence>
<name>A0A6N8JFV0_9BACT</name>
<dbReference type="GO" id="GO:0005975">
    <property type="term" value="P:carbohydrate metabolic process"/>
    <property type="evidence" value="ECO:0007669"/>
    <property type="project" value="InterPro"/>
</dbReference>
<keyword evidence="2" id="KW-0732">Signal</keyword>
<evidence type="ECO:0000313" key="4">
    <source>
        <dbReference type="EMBL" id="MVT43012.1"/>
    </source>
</evidence>
<dbReference type="OrthoDB" id="9778320at2"/>
<dbReference type="CDD" id="cd10918">
    <property type="entry name" value="CE4_NodB_like_5s_6s"/>
    <property type="match status" value="1"/>
</dbReference>
<gene>
    <name evidence="4" type="ORF">GO495_20615</name>
</gene>
<proteinExistence type="predicted"/>
<dbReference type="GO" id="GO:0016810">
    <property type="term" value="F:hydrolase activity, acting on carbon-nitrogen (but not peptide) bonds"/>
    <property type="evidence" value="ECO:0007669"/>
    <property type="project" value="InterPro"/>
</dbReference>
<dbReference type="InterPro" id="IPR051398">
    <property type="entry name" value="Polysacch_Deacetylase"/>
</dbReference>
<dbReference type="InterPro" id="IPR011330">
    <property type="entry name" value="Glyco_hydro/deAcase_b/a-brl"/>
</dbReference>
<comment type="subcellular location">
    <subcellularLocation>
        <location evidence="1">Secreted</location>
    </subcellularLocation>
</comment>
<dbReference type="GO" id="GO:0005576">
    <property type="term" value="C:extracellular region"/>
    <property type="evidence" value="ECO:0007669"/>
    <property type="project" value="UniProtKB-SubCell"/>
</dbReference>
<evidence type="ECO:0000256" key="2">
    <source>
        <dbReference type="ARBA" id="ARBA00022729"/>
    </source>
</evidence>
<protein>
    <submittedName>
        <fullName evidence="4">Polysaccharide deacetylase family protein</fullName>
    </submittedName>
</protein>
<dbReference type="Gene3D" id="3.20.20.370">
    <property type="entry name" value="Glycoside hydrolase/deacetylase"/>
    <property type="match status" value="1"/>
</dbReference>
<dbReference type="PANTHER" id="PTHR34216:SF3">
    <property type="entry name" value="POLY-BETA-1,6-N-ACETYL-D-GLUCOSAMINE N-DEACETYLASE"/>
    <property type="match status" value="1"/>
</dbReference>
<organism evidence="4 5">
    <name type="scientific">Chitinophaga oryziterrae</name>
    <dbReference type="NCBI Taxonomy" id="1031224"/>
    <lineage>
        <taxon>Bacteria</taxon>
        <taxon>Pseudomonadati</taxon>
        <taxon>Bacteroidota</taxon>
        <taxon>Chitinophagia</taxon>
        <taxon>Chitinophagales</taxon>
        <taxon>Chitinophagaceae</taxon>
        <taxon>Chitinophaga</taxon>
    </lineage>
</organism>
<accession>A0A6N8JFV0</accession>
<reference evidence="4 5" key="1">
    <citation type="submission" date="2019-12" db="EMBL/GenBank/DDBJ databases">
        <title>The draft genomic sequence of strain Chitinophaga oryziterrae JCM 16595.</title>
        <authorList>
            <person name="Zhang X."/>
        </authorList>
    </citation>
    <scope>NUCLEOTIDE SEQUENCE [LARGE SCALE GENOMIC DNA]</scope>
    <source>
        <strain evidence="4 5">JCM 16595</strain>
    </source>
</reference>
<dbReference type="PANTHER" id="PTHR34216">
    <property type="match status" value="1"/>
</dbReference>